<evidence type="ECO:0000313" key="4">
    <source>
        <dbReference type="Proteomes" id="UP000015381"/>
    </source>
</evidence>
<sequence>MKRTNTLAVRPLSDAGEQLLRDLLDASAALWNEVNYQRLMRYNNEDGFEGEDVWDADTGALEGRYKDVLGASTA</sequence>
<dbReference type="AlphaFoldDB" id="F7PG30"/>
<reference evidence="2 3" key="2">
    <citation type="journal article" date="2013" name="PLoS ONE">
        <title>INDIGO - INtegrated Data Warehouse of MIcrobial GenOmes with Examples from the Red Sea Extremophiles.</title>
        <authorList>
            <person name="Alam I."/>
            <person name="Antunes A."/>
            <person name="Kamau A.A."/>
            <person name="Ba Alawi W."/>
            <person name="Kalkatawi M."/>
            <person name="Stingl U."/>
            <person name="Bajic V.B."/>
        </authorList>
    </citation>
    <scope>NUCLEOTIDE SEQUENCE [LARGE SCALE GENOMIC DNA]</scope>
    <source>
        <strain evidence="2 3">SARL4B</strain>
    </source>
</reference>
<dbReference type="EMBL" id="HF571520">
    <property type="protein sequence ID" value="CCQ34640.1"/>
    <property type="molecule type" value="Genomic_DNA"/>
</dbReference>
<evidence type="ECO:0000313" key="1">
    <source>
        <dbReference type="EMBL" id="CCQ34640.1"/>
    </source>
</evidence>
<dbReference type="STRING" id="1033806.HTIA_2534"/>
<dbReference type="HOGENOM" id="CLU_152993_0_0_2"/>
<protein>
    <submittedName>
        <fullName evidence="2">Neutral proteinase</fullName>
    </submittedName>
    <submittedName>
        <fullName evidence="1">Transposase</fullName>
    </submittedName>
</protein>
<dbReference type="PATRIC" id="fig|1033806.12.peg.2521"/>
<evidence type="ECO:0000313" key="2">
    <source>
        <dbReference type="EMBL" id="ERJ06306.1"/>
    </source>
</evidence>
<organism evidence="2 3">
    <name type="scientific">Halorhabdus tiamatea SARL4B</name>
    <dbReference type="NCBI Taxonomy" id="1033806"/>
    <lineage>
        <taxon>Archaea</taxon>
        <taxon>Methanobacteriati</taxon>
        <taxon>Methanobacteriota</taxon>
        <taxon>Stenosarchaea group</taxon>
        <taxon>Halobacteria</taxon>
        <taxon>Halobacteriales</taxon>
        <taxon>Haloarculaceae</taxon>
        <taxon>Halorhabdus</taxon>
    </lineage>
</organism>
<name>F7PG30_9EURY</name>
<dbReference type="KEGG" id="hti:HTIA_2534"/>
<dbReference type="Proteomes" id="UP000003861">
    <property type="component" value="Unassembled WGS sequence"/>
</dbReference>
<evidence type="ECO:0000313" key="3">
    <source>
        <dbReference type="Proteomes" id="UP000003861"/>
    </source>
</evidence>
<reference evidence="1 4" key="3">
    <citation type="journal article" date="2014" name="Environ. Microbiol.">
        <title>Halorhabdus tiamatea: proteogenomics and glycosidase activity measurements identify the first cultivated euryarchaeon from a deep-sea anoxic brine lake as potential polysaccharide degrader.</title>
        <authorList>
            <person name="Werner J."/>
            <person name="Ferrer M."/>
            <person name="Michel G."/>
            <person name="Mann A.J."/>
            <person name="Huang S."/>
            <person name="Juarez S."/>
            <person name="Ciordia S."/>
            <person name="Albar J.P."/>
            <person name="Alcaide M."/>
            <person name="La Cono V."/>
            <person name="Yakimov M.M."/>
            <person name="Antunes A."/>
            <person name="Taborda M."/>
            <person name="Da Costa M.S."/>
            <person name="Amann R.I."/>
            <person name="Gloeckner F.O."/>
            <person name="Golyshina O.V."/>
            <person name="Golyshin P.N."/>
            <person name="Teeling H."/>
        </authorList>
    </citation>
    <scope>NUCLEOTIDE SEQUENCE [LARGE SCALE GENOMIC DNA]</scope>
    <source>
        <strain evidence="4">SARL4B</strain>
        <strain evidence="1">Type strain: SARL4B</strain>
    </source>
</reference>
<accession>F7PG30</accession>
<reference evidence="2 3" key="1">
    <citation type="journal article" date="2011" name="J. Bacteriol.">
        <title>Genome sequence of Halorhabdus tiamatea, the first archaeon isolated from a deep-sea anoxic brine lake.</title>
        <authorList>
            <person name="Antunes A."/>
            <person name="Alam I."/>
            <person name="Bajic V.B."/>
            <person name="Stingl U."/>
        </authorList>
    </citation>
    <scope>NUCLEOTIDE SEQUENCE [LARGE SCALE GENOMIC DNA]</scope>
    <source>
        <strain evidence="2 3">SARL4B</strain>
    </source>
</reference>
<dbReference type="eggNOG" id="arCOG00679">
    <property type="taxonomic scope" value="Archaea"/>
</dbReference>
<dbReference type="Proteomes" id="UP000015381">
    <property type="component" value="Chromosome I"/>
</dbReference>
<keyword evidence="4" id="KW-1185">Reference proteome</keyword>
<proteinExistence type="predicted"/>
<gene>
    <name evidence="2" type="ORF">HLRTI_001651</name>
    <name evidence="1" type="ORF">HTIA_2534</name>
</gene>
<dbReference type="EMBL" id="AFNT02000017">
    <property type="protein sequence ID" value="ERJ06306.1"/>
    <property type="molecule type" value="Genomic_DNA"/>
</dbReference>